<comment type="similarity">
    <text evidence="1">Belongs to the AfsR/DnrI/RedD regulatory family.</text>
</comment>
<evidence type="ECO:0000256" key="4">
    <source>
        <dbReference type="ARBA" id="ARBA00023163"/>
    </source>
</evidence>
<dbReference type="GO" id="GO:0000160">
    <property type="term" value="P:phosphorelay signal transduction system"/>
    <property type="evidence" value="ECO:0007669"/>
    <property type="project" value="InterPro"/>
</dbReference>
<dbReference type="OrthoDB" id="581105at2"/>
<dbReference type="PROSITE" id="PS50005">
    <property type="entry name" value="TPR"/>
    <property type="match status" value="1"/>
</dbReference>
<dbReference type="InterPro" id="IPR027417">
    <property type="entry name" value="P-loop_NTPase"/>
</dbReference>
<evidence type="ECO:0000256" key="6">
    <source>
        <dbReference type="PROSITE-ProRule" id="PRU01091"/>
    </source>
</evidence>
<keyword evidence="9" id="KW-1185">Reference proteome</keyword>
<dbReference type="SMART" id="SM00862">
    <property type="entry name" value="Trans_reg_C"/>
    <property type="match status" value="1"/>
</dbReference>
<dbReference type="InterPro" id="IPR011990">
    <property type="entry name" value="TPR-like_helical_dom_sf"/>
</dbReference>
<dbReference type="STRING" id="227316.GA0070604_1055"/>
<evidence type="ECO:0000313" key="9">
    <source>
        <dbReference type="Proteomes" id="UP000199696"/>
    </source>
</evidence>
<dbReference type="Pfam" id="PF03704">
    <property type="entry name" value="BTAD"/>
    <property type="match status" value="1"/>
</dbReference>
<dbReference type="Pfam" id="PF13424">
    <property type="entry name" value="TPR_12"/>
    <property type="match status" value="2"/>
</dbReference>
<dbReference type="CDD" id="cd00383">
    <property type="entry name" value="trans_reg_C"/>
    <property type="match status" value="1"/>
</dbReference>
<dbReference type="SUPFAM" id="SSF52540">
    <property type="entry name" value="P-loop containing nucleoside triphosphate hydrolases"/>
    <property type="match status" value="1"/>
</dbReference>
<dbReference type="PRINTS" id="PR00364">
    <property type="entry name" value="DISEASERSIST"/>
</dbReference>
<proteinExistence type="inferred from homology"/>
<dbReference type="InterPro" id="IPR051677">
    <property type="entry name" value="AfsR-DnrI-RedD_regulator"/>
</dbReference>
<dbReference type="SMART" id="SM00028">
    <property type="entry name" value="TPR"/>
    <property type="match status" value="6"/>
</dbReference>
<evidence type="ECO:0000313" key="8">
    <source>
        <dbReference type="EMBL" id="SCL45652.1"/>
    </source>
</evidence>
<dbReference type="InterPro" id="IPR005158">
    <property type="entry name" value="BTAD"/>
</dbReference>
<sequence>MLRIGVLGPVRVTLGRRPVRLGPKLVELLAILLVEAGSAVPASRVVELMWGAEPPPGARATLRSHVSHLRRALGDPDGPVVVTVGSGSSAAYRLDLPADAVDHRRFERWCAEGRRLLDTGEPDLTERAAALLDRALALWRGPAFADVADRSFVLPEVARLDATRRAARRGYAEALNALGRHAEAIAQLSGALVDDPYDEAVRRLLALALYAEQRVDEAAEVCREGVVLLRERGLDAPELHELQRDILHRRLPPRALSADRDKALRPCLLPPDPPQFVGRADDLDQARRLLRSAPGGSPLVLVGGPAGVGKTLFAVRLAHTLLDDFPDGQLFVTMRGFDPTGTPVTAGEALRGFLDALGVPPDRVPATIEAQAGLYRSLLADRRVLVVLDNVRDAEQVRPLLPGAAGCATVVVSRNQLSGLVVAEGARPLRLAPLPRNECRELIARRLGAARLAGEPAAVEAIIDACGRLPLALAIVAARAAAHPEFTLAALAAELPPGGGLDAFTVGDTGTGTDVRAVFSWSYHGLTLAAARLFRLLAAHPGPDIAVAAVTSLAGQPADEVRPTLRELAAAHLVVEHVPGRLLLHDLLRRYAGELGRDDPELPAARQRVVEHHLHAALAADRLLWSHRDPLAVPPAAAGVAVEGFTDQPAALAWFDAEHAVLLAVLELAARCGLDRYVWPLAWATTNFFARRGHWPDWVRAGQAGVAAARRQGDRAAEAEAHRTLGGAYVRLRRFDAARKHYRQALELFARLDDLVGQGFTNRSLGWLCEQRGDIGEALRHDQRALELFQHAGHERGVASTLNSVGWCHALLGEHEQAIAHCRRSLVLLERIGDPVGMAGAWDSLGYAYRHLDIEQAISCYREALALYERLGDRPNEAITLRYLGETQHASGDSAAARRSWQRSLEILTEIEHPDAARVRALLSEEL</sequence>
<evidence type="ECO:0000256" key="5">
    <source>
        <dbReference type="PROSITE-ProRule" id="PRU00339"/>
    </source>
</evidence>
<dbReference type="GO" id="GO:0006355">
    <property type="term" value="P:regulation of DNA-templated transcription"/>
    <property type="evidence" value="ECO:0007669"/>
    <property type="project" value="InterPro"/>
</dbReference>
<dbReference type="AlphaFoldDB" id="A0A1C6TV03"/>
<evidence type="ECO:0000256" key="2">
    <source>
        <dbReference type="ARBA" id="ARBA00023015"/>
    </source>
</evidence>
<dbReference type="PANTHER" id="PTHR35807:SF1">
    <property type="entry name" value="TRANSCRIPTIONAL REGULATOR REDD"/>
    <property type="match status" value="1"/>
</dbReference>
<protein>
    <submittedName>
        <fullName evidence="8">DNA-binding transcriptional activator of the SARP family</fullName>
    </submittedName>
</protein>
<keyword evidence="2" id="KW-0805">Transcription regulation</keyword>
<dbReference type="PANTHER" id="PTHR35807">
    <property type="entry name" value="TRANSCRIPTIONAL REGULATOR REDD-RELATED"/>
    <property type="match status" value="1"/>
</dbReference>
<dbReference type="RefSeq" id="WP_091115032.1">
    <property type="nucleotide sequence ID" value="NZ_FMHY01000002.1"/>
</dbReference>
<dbReference type="InterPro" id="IPR001867">
    <property type="entry name" value="OmpR/PhoB-type_DNA-bd"/>
</dbReference>
<gene>
    <name evidence="8" type="ORF">GA0070604_1055</name>
</gene>
<keyword evidence="4" id="KW-0804">Transcription</keyword>
<dbReference type="SMART" id="SM01043">
    <property type="entry name" value="BTAD"/>
    <property type="match status" value="1"/>
</dbReference>
<keyword evidence="5" id="KW-0802">TPR repeat</keyword>
<dbReference type="InterPro" id="IPR036388">
    <property type="entry name" value="WH-like_DNA-bd_sf"/>
</dbReference>
<dbReference type="PROSITE" id="PS51755">
    <property type="entry name" value="OMPR_PHOB"/>
    <property type="match status" value="1"/>
</dbReference>
<organism evidence="8 9">
    <name type="scientific">Micromonospora eburnea</name>
    <dbReference type="NCBI Taxonomy" id="227316"/>
    <lineage>
        <taxon>Bacteria</taxon>
        <taxon>Bacillati</taxon>
        <taxon>Actinomycetota</taxon>
        <taxon>Actinomycetes</taxon>
        <taxon>Micromonosporales</taxon>
        <taxon>Micromonosporaceae</taxon>
        <taxon>Micromonospora</taxon>
    </lineage>
</organism>
<evidence type="ECO:0000256" key="1">
    <source>
        <dbReference type="ARBA" id="ARBA00005820"/>
    </source>
</evidence>
<dbReference type="Gene3D" id="1.10.10.10">
    <property type="entry name" value="Winged helix-like DNA-binding domain superfamily/Winged helix DNA-binding domain"/>
    <property type="match status" value="1"/>
</dbReference>
<dbReference type="InterPro" id="IPR016032">
    <property type="entry name" value="Sig_transdc_resp-reg_C-effctor"/>
</dbReference>
<feature type="repeat" description="TPR" evidence="5">
    <location>
        <begin position="719"/>
        <end position="752"/>
    </location>
</feature>
<evidence type="ECO:0000256" key="3">
    <source>
        <dbReference type="ARBA" id="ARBA00023125"/>
    </source>
</evidence>
<dbReference type="SUPFAM" id="SSF48452">
    <property type="entry name" value="TPR-like"/>
    <property type="match status" value="2"/>
</dbReference>
<dbReference type="SUPFAM" id="SSF46894">
    <property type="entry name" value="C-terminal effector domain of the bipartite response regulators"/>
    <property type="match status" value="1"/>
</dbReference>
<dbReference type="GO" id="GO:0043531">
    <property type="term" value="F:ADP binding"/>
    <property type="evidence" value="ECO:0007669"/>
    <property type="project" value="InterPro"/>
</dbReference>
<dbReference type="Gene3D" id="1.25.40.10">
    <property type="entry name" value="Tetratricopeptide repeat domain"/>
    <property type="match status" value="3"/>
</dbReference>
<dbReference type="EMBL" id="FMHY01000002">
    <property type="protein sequence ID" value="SCL45652.1"/>
    <property type="molecule type" value="Genomic_DNA"/>
</dbReference>
<reference evidence="9" key="1">
    <citation type="submission" date="2016-06" db="EMBL/GenBank/DDBJ databases">
        <authorList>
            <person name="Varghese N."/>
            <person name="Submissions Spin"/>
        </authorList>
    </citation>
    <scope>NUCLEOTIDE SEQUENCE [LARGE SCALE GENOMIC DNA]</scope>
    <source>
        <strain evidence="9">DSM 44814</strain>
    </source>
</reference>
<dbReference type="Gene3D" id="3.40.50.300">
    <property type="entry name" value="P-loop containing nucleotide triphosphate hydrolases"/>
    <property type="match status" value="1"/>
</dbReference>
<dbReference type="CDD" id="cd15831">
    <property type="entry name" value="BTAD"/>
    <property type="match status" value="1"/>
</dbReference>
<name>A0A1C6TV03_9ACTN</name>
<dbReference type="InterPro" id="IPR019734">
    <property type="entry name" value="TPR_rpt"/>
</dbReference>
<feature type="DNA-binding region" description="OmpR/PhoB-type" evidence="6">
    <location>
        <begin position="1"/>
        <end position="96"/>
    </location>
</feature>
<dbReference type="GO" id="GO:0003677">
    <property type="term" value="F:DNA binding"/>
    <property type="evidence" value="ECO:0007669"/>
    <property type="project" value="UniProtKB-UniRule"/>
</dbReference>
<dbReference type="Proteomes" id="UP000199696">
    <property type="component" value="Unassembled WGS sequence"/>
</dbReference>
<accession>A0A1C6TV03</accession>
<dbReference type="Pfam" id="PF00486">
    <property type="entry name" value="Trans_reg_C"/>
    <property type="match status" value="1"/>
</dbReference>
<evidence type="ECO:0000259" key="7">
    <source>
        <dbReference type="PROSITE" id="PS51755"/>
    </source>
</evidence>
<feature type="domain" description="OmpR/PhoB-type" evidence="7">
    <location>
        <begin position="1"/>
        <end position="96"/>
    </location>
</feature>
<keyword evidence="3 6" id="KW-0238">DNA-binding</keyword>